<feature type="region of interest" description="Disordered" evidence="1">
    <location>
        <begin position="248"/>
        <end position="284"/>
    </location>
</feature>
<accession>R0LJ37</accession>
<sequence length="1213" mass="132997">MSTHGERSTASSRRTTCCTAGHSISSHTHLSGTDYRCDSHSQLNARALQGLSGYFTCTPQQKDNICRGVTELSQLTADRNFKLLSRTRAQPNLPAGRHRPQPPAPQLLTTHRRYPSTAHGQGQFSLQKAKEEGDSHQEESHRLNGYGWLSCQSSLARAASSPAATADLTVANHQFHTRSAEAMLQDGKALGRQLLLGSSPDVGLNHHSLQLRDRALRGSAHKTGKVIRLHQRSKPISYLNLHHTMGITSKSSRSQQVTGRNTGKDLPPRKTTSFLPPRMLTPSRTEHQQNLDSFENSLRVWVPSSLQLNILLPPRKACHRCLDSCPVITSGCNSSYCPLSTLRPDTQPKTTLTFQIPNIIPTTACIPAIPFKYSQMWQLLFALLLMTFPKTYIFTNNTQHAAAERNRKSRVRGQNLTQGASTSEELEASCTVQPLHKVRTERGTARRFHFTLEKISLLLQQVGRTAHTMSRKKLLSSGRAKVGPIFTTQNLQGPTYVSPALHTTGNTVVIVRTSYTSALCERIAASRERYLKAKRYASTWRWRLTEVSLTFRESWQFAMFLGELGRLRFCIQYAFLTLNLLEPEGGDCSGSAAHRRAQAQDSGAPCVEPPCCLLAPARRAQPAGEFRTNRNEQLFTNKSANNFLPKPHTASIAGSAGEQHAVIAQVWSSDILLKLQRKSSSEGSTLPLVLPSTHRHLERGSQAQTNTSIKVTLGRTETFMYFYKNASVNVMLRRETNAPARAAAKNPTALAKAVGVPGSPVERPQGRVTLRWQSGGKRAPQQQCPPGCQTLFTPPAGAAQRKPCVLQTLQPCVGNGNFKEQNKALVAEDHKHSLLPAVSLSLQGHPTPGAALVPTLLGASVQGLPAQSCSAAPWIPSVYLLRVSKELHQLSSTGLPELDSVKFTYQQEINVVSTDKSILHEKLKPAHPTLPMAVRLTPLCLTVQKAHYFILSPQMKPEEVSEERSEHTTAADRHRVRQAHLTLTERESPSGTHSADRTPPSTSSQLKKPSSDIHLTDSLNTNLSGVAFIVSAKYAICQHSSNSGSQSGPKPKISEGCRHRCARVLSGCRKAPKLNASPGARPLITASYCAFSHGSGRSGQSRVNHQHKPDCRGTIPLLSNSAGNTMRGLCCLRAFTPGGGQQSSLPFRSLQFNSIFFLCPCEDVGEIHIMSTLQIRTGTAARNIISLQNLPGSAAVFVERQLRHIEQPRCLVQ</sequence>
<evidence type="ECO:0000313" key="2">
    <source>
        <dbReference type="EMBL" id="EOB01700.1"/>
    </source>
</evidence>
<proteinExistence type="predicted"/>
<feature type="region of interest" description="Disordered" evidence="1">
    <location>
        <begin position="90"/>
        <end position="109"/>
    </location>
</feature>
<dbReference type="Proteomes" id="UP000296049">
    <property type="component" value="Unassembled WGS sequence"/>
</dbReference>
<feature type="region of interest" description="Disordered" evidence="1">
    <location>
        <begin position="115"/>
        <end position="138"/>
    </location>
</feature>
<organism evidence="2 3">
    <name type="scientific">Anas platyrhynchos</name>
    <name type="common">Mallard</name>
    <name type="synonym">Anas boschas</name>
    <dbReference type="NCBI Taxonomy" id="8839"/>
    <lineage>
        <taxon>Eukaryota</taxon>
        <taxon>Metazoa</taxon>
        <taxon>Chordata</taxon>
        <taxon>Craniata</taxon>
        <taxon>Vertebrata</taxon>
        <taxon>Euteleostomi</taxon>
        <taxon>Archelosauria</taxon>
        <taxon>Archosauria</taxon>
        <taxon>Dinosauria</taxon>
        <taxon>Saurischia</taxon>
        <taxon>Theropoda</taxon>
        <taxon>Coelurosauria</taxon>
        <taxon>Aves</taxon>
        <taxon>Neognathae</taxon>
        <taxon>Galloanserae</taxon>
        <taxon>Anseriformes</taxon>
        <taxon>Anatidae</taxon>
        <taxon>Anatinae</taxon>
        <taxon>Anas</taxon>
    </lineage>
</organism>
<feature type="region of interest" description="Disordered" evidence="1">
    <location>
        <begin position="955"/>
        <end position="1013"/>
    </location>
</feature>
<dbReference type="AlphaFoldDB" id="R0LJ37"/>
<dbReference type="EMBL" id="KB743058">
    <property type="protein sequence ID" value="EOB01700.1"/>
    <property type="molecule type" value="Genomic_DNA"/>
</dbReference>
<evidence type="ECO:0000256" key="1">
    <source>
        <dbReference type="SAM" id="MobiDB-lite"/>
    </source>
</evidence>
<protein>
    <submittedName>
        <fullName evidence="2">Uncharacterized protein</fullName>
    </submittedName>
</protein>
<keyword evidence="3" id="KW-1185">Reference proteome</keyword>
<feature type="compositionally biased region" description="Basic and acidic residues" evidence="1">
    <location>
        <begin position="956"/>
        <end position="973"/>
    </location>
</feature>
<reference evidence="3" key="1">
    <citation type="journal article" date="2013" name="Nat. Genet.">
        <title>The duck genome and transcriptome provide insight into an avian influenza virus reservoir species.</title>
        <authorList>
            <person name="Huang Y."/>
            <person name="Li Y."/>
            <person name="Burt D.W."/>
            <person name="Chen H."/>
            <person name="Zhang Y."/>
            <person name="Qian W."/>
            <person name="Kim H."/>
            <person name="Gan S."/>
            <person name="Zhao Y."/>
            <person name="Li J."/>
            <person name="Yi K."/>
            <person name="Feng H."/>
            <person name="Zhu P."/>
            <person name="Li B."/>
            <person name="Liu Q."/>
            <person name="Fairley S."/>
            <person name="Magor K.E."/>
            <person name="Du Z."/>
            <person name="Hu X."/>
            <person name="Goodman L."/>
            <person name="Tafer H."/>
            <person name="Vignal A."/>
            <person name="Lee T."/>
            <person name="Kim K.W."/>
            <person name="Sheng Z."/>
            <person name="An Y."/>
            <person name="Searle S."/>
            <person name="Herrero J."/>
            <person name="Groenen M.A."/>
            <person name="Crooijmans R.P."/>
            <person name="Faraut T."/>
            <person name="Cai Q."/>
            <person name="Webster R.G."/>
            <person name="Aldridge J.R."/>
            <person name="Warren W.C."/>
            <person name="Bartschat S."/>
            <person name="Kehr S."/>
            <person name="Marz M."/>
            <person name="Stadler P.F."/>
            <person name="Smith J."/>
            <person name="Kraus R.H."/>
            <person name="Zhao Y."/>
            <person name="Ren L."/>
            <person name="Fei J."/>
            <person name="Morisson M."/>
            <person name="Kaiser P."/>
            <person name="Griffin D.K."/>
            <person name="Rao M."/>
            <person name="Pitel F."/>
            <person name="Wang J."/>
            <person name="Li N."/>
        </authorList>
    </citation>
    <scope>NUCLEOTIDE SEQUENCE [LARGE SCALE GENOMIC DNA]</scope>
</reference>
<feature type="compositionally biased region" description="Polar residues" evidence="1">
    <location>
        <begin position="989"/>
        <end position="1008"/>
    </location>
</feature>
<feature type="compositionally biased region" description="Basic and acidic residues" evidence="1">
    <location>
        <begin position="128"/>
        <end position="138"/>
    </location>
</feature>
<evidence type="ECO:0000313" key="3">
    <source>
        <dbReference type="Proteomes" id="UP000296049"/>
    </source>
</evidence>
<gene>
    <name evidence="2" type="ORF">Anapl_07224</name>
</gene>
<feature type="compositionally biased region" description="Polar residues" evidence="1">
    <location>
        <begin position="248"/>
        <end position="261"/>
    </location>
</feature>
<name>R0LJ37_ANAPL</name>